<dbReference type="PROSITE" id="PS00792">
    <property type="entry name" value="DHPS_1"/>
    <property type="match status" value="1"/>
</dbReference>
<dbReference type="EMBL" id="CP009170">
    <property type="protein sequence ID" value="AIS53244.1"/>
    <property type="molecule type" value="Genomic_DNA"/>
</dbReference>
<dbReference type="InterPro" id="IPR000489">
    <property type="entry name" value="Pterin-binding_dom"/>
</dbReference>
<dbReference type="PROSITE" id="PS00793">
    <property type="entry name" value="DHPS_2"/>
    <property type="match status" value="1"/>
</dbReference>
<feature type="domain" description="Pterin-binding" evidence="14">
    <location>
        <begin position="16"/>
        <end position="262"/>
    </location>
</feature>
<dbReference type="FunFam" id="3.20.20.20:FF:000006">
    <property type="entry name" value="Dihydropteroate synthase"/>
    <property type="match status" value="1"/>
</dbReference>
<dbReference type="EC" id="2.5.1.15" evidence="5 13"/>
<dbReference type="KEGG" id="tki:TKV_c21110"/>
<dbReference type="InterPro" id="IPR011005">
    <property type="entry name" value="Dihydropteroate_synth-like_sf"/>
</dbReference>
<evidence type="ECO:0000256" key="3">
    <source>
        <dbReference type="ARBA" id="ARBA00004763"/>
    </source>
</evidence>
<reference evidence="16" key="1">
    <citation type="journal article" date="2015" name="Genome Announc.">
        <title>Whole-Genome Sequences of 80 Environmental and Clinical Isolates of Burkholderia pseudomallei.</title>
        <authorList>
            <person name="Johnson S.L."/>
            <person name="Baker A.L."/>
            <person name="Chain P.S."/>
            <person name="Currie B.J."/>
            <person name="Daligault H.E."/>
            <person name="Davenport K.W."/>
            <person name="Davis C.B."/>
            <person name="Inglis T.J."/>
            <person name="Kaestli M."/>
            <person name="Koren S."/>
            <person name="Mayo M."/>
            <person name="Merritt A.J."/>
            <person name="Price E.P."/>
            <person name="Sarovich D.S."/>
            <person name="Warner J."/>
            <person name="Rosovitz M.J."/>
        </authorList>
    </citation>
    <scope>NUCLEOTIDE SEQUENCE [LARGE SCALE GENOMIC DNA]</scope>
    <source>
        <strain evidence="16">DSM 2030</strain>
    </source>
</reference>
<dbReference type="Pfam" id="PF00809">
    <property type="entry name" value="Pterin_bind"/>
    <property type="match status" value="1"/>
</dbReference>
<dbReference type="GO" id="GO:0046872">
    <property type="term" value="F:metal ion binding"/>
    <property type="evidence" value="ECO:0007669"/>
    <property type="project" value="UniProtKB-KW"/>
</dbReference>
<keyword evidence="16" id="KW-1185">Reference proteome</keyword>
<dbReference type="OrthoDB" id="9811744at2"/>
<dbReference type="Proteomes" id="UP000029669">
    <property type="component" value="Chromosome"/>
</dbReference>
<keyword evidence="10 13" id="KW-0289">Folate biosynthesis</keyword>
<evidence type="ECO:0000256" key="4">
    <source>
        <dbReference type="ARBA" id="ARBA00009503"/>
    </source>
</evidence>
<protein>
    <recommendedName>
        <fullName evidence="6 13">Dihydropteroate synthase</fullName>
        <shortName evidence="13">DHPS</shortName>
        <ecNumber evidence="5 13">2.5.1.15</ecNumber>
    </recommendedName>
    <alternativeName>
        <fullName evidence="11 13">Dihydropteroate pyrophosphorylase</fullName>
    </alternativeName>
</protein>
<dbReference type="SUPFAM" id="SSF51717">
    <property type="entry name" value="Dihydropteroate synthetase-like"/>
    <property type="match status" value="1"/>
</dbReference>
<evidence type="ECO:0000256" key="2">
    <source>
        <dbReference type="ARBA" id="ARBA00001946"/>
    </source>
</evidence>
<accession>A0A097ATV3</accession>
<comment type="pathway">
    <text evidence="3 13">Cofactor biosynthesis; tetrahydrofolate biosynthesis; 7,8-dihydrofolate from 2-amino-4-hydroxy-6-hydroxymethyl-7,8-dihydropteridine diphosphate and 4-aminobenzoate: step 1/2.</text>
</comment>
<evidence type="ECO:0000313" key="15">
    <source>
        <dbReference type="EMBL" id="AIS53244.1"/>
    </source>
</evidence>
<proteinExistence type="inferred from homology"/>
<dbReference type="HOGENOM" id="CLU_008023_0_2_9"/>
<evidence type="ECO:0000313" key="16">
    <source>
        <dbReference type="Proteomes" id="UP000029669"/>
    </source>
</evidence>
<dbReference type="InterPro" id="IPR006390">
    <property type="entry name" value="DHP_synth_dom"/>
</dbReference>
<dbReference type="InterPro" id="IPR045031">
    <property type="entry name" value="DHP_synth-like"/>
</dbReference>
<evidence type="ECO:0000256" key="11">
    <source>
        <dbReference type="ARBA" id="ARBA00030193"/>
    </source>
</evidence>
<evidence type="ECO:0000256" key="7">
    <source>
        <dbReference type="ARBA" id="ARBA00022679"/>
    </source>
</evidence>
<dbReference type="GO" id="GO:0046654">
    <property type="term" value="P:tetrahydrofolate biosynthetic process"/>
    <property type="evidence" value="ECO:0007669"/>
    <property type="project" value="UniProtKB-UniPathway"/>
</dbReference>
<evidence type="ECO:0000256" key="1">
    <source>
        <dbReference type="ARBA" id="ARBA00000012"/>
    </source>
</evidence>
<dbReference type="eggNOG" id="COG0294">
    <property type="taxonomic scope" value="Bacteria"/>
</dbReference>
<dbReference type="CDD" id="cd00739">
    <property type="entry name" value="DHPS"/>
    <property type="match status" value="1"/>
</dbReference>
<dbReference type="NCBIfam" id="TIGR01496">
    <property type="entry name" value="DHPS"/>
    <property type="match status" value="1"/>
</dbReference>
<evidence type="ECO:0000256" key="12">
    <source>
        <dbReference type="ARBA" id="ARBA00053449"/>
    </source>
</evidence>
<dbReference type="Gene3D" id="3.20.20.20">
    <property type="entry name" value="Dihydropteroate synthase-like"/>
    <property type="match status" value="1"/>
</dbReference>
<dbReference type="PANTHER" id="PTHR20941">
    <property type="entry name" value="FOLATE SYNTHESIS PROTEINS"/>
    <property type="match status" value="1"/>
</dbReference>
<dbReference type="UniPathway" id="UPA00077">
    <property type="reaction ID" value="UER00156"/>
</dbReference>
<evidence type="ECO:0000256" key="5">
    <source>
        <dbReference type="ARBA" id="ARBA00012458"/>
    </source>
</evidence>
<dbReference type="PANTHER" id="PTHR20941:SF1">
    <property type="entry name" value="FOLIC ACID SYNTHESIS PROTEIN FOL1"/>
    <property type="match status" value="1"/>
</dbReference>
<dbReference type="PROSITE" id="PS50972">
    <property type="entry name" value="PTERIN_BINDING"/>
    <property type="match status" value="1"/>
</dbReference>
<keyword evidence="9 13" id="KW-0460">Magnesium</keyword>
<comment type="function">
    <text evidence="12 13">Catalyzes the condensation of para-aminobenzoate (pABA) with 6-hydroxymethyl-7,8-dihydropterin diphosphate (DHPt-PP) to form 7,8-dihydropteroate (H2Pte), the immediate precursor of folate derivatives.</text>
</comment>
<name>A0A097ATV3_THEKI</name>
<dbReference type="GO" id="GO:0005829">
    <property type="term" value="C:cytosol"/>
    <property type="evidence" value="ECO:0007669"/>
    <property type="project" value="TreeGrafter"/>
</dbReference>
<dbReference type="GO" id="GO:0046656">
    <property type="term" value="P:folic acid biosynthetic process"/>
    <property type="evidence" value="ECO:0007669"/>
    <property type="project" value="UniProtKB-KW"/>
</dbReference>
<dbReference type="STRING" id="2325.TKV_c21110"/>
<evidence type="ECO:0000256" key="8">
    <source>
        <dbReference type="ARBA" id="ARBA00022723"/>
    </source>
</evidence>
<dbReference type="GO" id="GO:0004156">
    <property type="term" value="F:dihydropteroate synthase activity"/>
    <property type="evidence" value="ECO:0007669"/>
    <property type="project" value="UniProtKB-EC"/>
</dbReference>
<keyword evidence="7 13" id="KW-0808">Transferase</keyword>
<dbReference type="AlphaFoldDB" id="A0A097ATV3"/>
<dbReference type="RefSeq" id="WP_049685860.1">
    <property type="nucleotide sequence ID" value="NZ_CP009170.1"/>
</dbReference>
<comment type="catalytic activity">
    <reaction evidence="1">
        <text>(7,8-dihydropterin-6-yl)methyl diphosphate + 4-aminobenzoate = 7,8-dihydropteroate + diphosphate</text>
        <dbReference type="Rhea" id="RHEA:19949"/>
        <dbReference type="ChEBI" id="CHEBI:17836"/>
        <dbReference type="ChEBI" id="CHEBI:17839"/>
        <dbReference type="ChEBI" id="CHEBI:33019"/>
        <dbReference type="ChEBI" id="CHEBI:72950"/>
        <dbReference type="EC" id="2.5.1.15"/>
    </reaction>
</comment>
<gene>
    <name evidence="15" type="primary">sul</name>
    <name evidence="15" type="ORF">TKV_c21110</name>
</gene>
<sequence length="270" mass="29873">MLFRCRDKSLEIGKRTYIMGILNMTPDSFSDGGKYNNLEEGIKRALQMIEEGADIIDVGGESTRPGHTPVEEEEELRRVIPVIERLSKISDVIISVDTMKSGVALRALEAGAHIVNDVWGLQRDPKMAEIVAKYNAGVIMMHNSNVAEYEDVVKDIIKFLEKSIEIGEKAGIDRSNMIVDPGIGFGKTLDHNLEVMNRLEELKVLGLPVLLGTSRKSMIGKVLNLDVDDRVEGTAATVAVGIVKGVDIVRVHDVKQMYRVAKMTDAMVRK</sequence>
<evidence type="ECO:0000259" key="14">
    <source>
        <dbReference type="PROSITE" id="PS50972"/>
    </source>
</evidence>
<organism evidence="15 16">
    <name type="scientific">Thermoanaerobacter kivui</name>
    <name type="common">Acetogenium kivui</name>
    <dbReference type="NCBI Taxonomy" id="2325"/>
    <lineage>
        <taxon>Bacteria</taxon>
        <taxon>Bacillati</taxon>
        <taxon>Bacillota</taxon>
        <taxon>Clostridia</taxon>
        <taxon>Thermoanaerobacterales</taxon>
        <taxon>Thermoanaerobacteraceae</taxon>
        <taxon>Thermoanaerobacter</taxon>
    </lineage>
</organism>
<evidence type="ECO:0000256" key="10">
    <source>
        <dbReference type="ARBA" id="ARBA00022909"/>
    </source>
</evidence>
<comment type="cofactor">
    <cofactor evidence="2 13">
        <name>Mg(2+)</name>
        <dbReference type="ChEBI" id="CHEBI:18420"/>
    </cofactor>
</comment>
<keyword evidence="8 13" id="KW-0479">Metal-binding</keyword>
<evidence type="ECO:0000256" key="9">
    <source>
        <dbReference type="ARBA" id="ARBA00022842"/>
    </source>
</evidence>
<evidence type="ECO:0000256" key="13">
    <source>
        <dbReference type="RuleBase" id="RU361205"/>
    </source>
</evidence>
<evidence type="ECO:0000256" key="6">
    <source>
        <dbReference type="ARBA" id="ARBA00016919"/>
    </source>
</evidence>
<comment type="similarity">
    <text evidence="4 13">Belongs to the DHPS family.</text>
</comment>